<organism evidence="2 3">
    <name type="scientific">Tritonibacter mobilis F1926</name>
    <dbReference type="NCBI Taxonomy" id="1265309"/>
    <lineage>
        <taxon>Bacteria</taxon>
        <taxon>Pseudomonadati</taxon>
        <taxon>Pseudomonadota</taxon>
        <taxon>Alphaproteobacteria</taxon>
        <taxon>Rhodobacterales</taxon>
        <taxon>Paracoccaceae</taxon>
        <taxon>Tritonibacter</taxon>
    </lineage>
</organism>
<accession>A0A1B0ZZ51</accession>
<dbReference type="OrthoDB" id="9973175at2"/>
<evidence type="ECO:0000256" key="1">
    <source>
        <dbReference type="SAM" id="Phobius"/>
    </source>
</evidence>
<feature type="transmembrane region" description="Helical" evidence="1">
    <location>
        <begin position="12"/>
        <end position="31"/>
    </location>
</feature>
<name>A0A1B0ZZ51_9RHOB</name>
<protein>
    <submittedName>
        <fullName evidence="2">Uncharacterized protein</fullName>
    </submittedName>
</protein>
<sequence>MTEISERRAGGRCGFVNCLMVGALAIMALVGPAQARLPDDADQATHHSLGVQDELGDRRAVNAPEVQMSPLDWRCQSVCDESGHMRQSCLMLSDPRLSGLGQRLDHLSKSKPSLKSLGDLGLTDLSQAPGC</sequence>
<dbReference type="AlphaFoldDB" id="A0A1B0ZZ51"/>
<dbReference type="Proteomes" id="UP000013243">
    <property type="component" value="Chromosome"/>
</dbReference>
<dbReference type="RefSeq" id="WP_005614367.1">
    <property type="nucleotide sequence ID" value="NZ_CP015230.1"/>
</dbReference>
<dbReference type="EMBL" id="CP015230">
    <property type="protein sequence ID" value="ANP39507.1"/>
    <property type="molecule type" value="Genomic_DNA"/>
</dbReference>
<proteinExistence type="predicted"/>
<reference evidence="2 3" key="1">
    <citation type="journal article" date="2016" name="ISME J.">
        <title>Global occurrence and heterogeneity of the Roseobacter-clade species Ruegeria mobilis.</title>
        <authorList>
            <person name="Sonnenschein E."/>
            <person name="Gram L."/>
        </authorList>
    </citation>
    <scope>NUCLEOTIDE SEQUENCE [LARGE SCALE GENOMIC DNA]</scope>
    <source>
        <strain evidence="2 3">F1926</strain>
    </source>
</reference>
<keyword evidence="1" id="KW-1133">Transmembrane helix</keyword>
<keyword evidence="1" id="KW-0472">Membrane</keyword>
<gene>
    <name evidence="2" type="ORF">K529_001900</name>
</gene>
<evidence type="ECO:0000313" key="2">
    <source>
        <dbReference type="EMBL" id="ANP39507.1"/>
    </source>
</evidence>
<dbReference type="GeneID" id="28248546"/>
<dbReference type="KEGG" id="rmb:K529_001900"/>
<keyword evidence="1" id="KW-0812">Transmembrane</keyword>
<evidence type="ECO:0000313" key="3">
    <source>
        <dbReference type="Proteomes" id="UP000013243"/>
    </source>
</evidence>